<keyword evidence="1" id="KW-0560">Oxidoreductase</keyword>
<sequence length="419" mass="44528">MTVDLAVVGLGYVGLSLAHAAVAAGLTVAGVDTDPVVVSELGAGRSRADDMSAAEVGRMFSHGFRATTHPAVLGEAAAVAICVPTPLDGDGAPDLAAVRAAATTVGAHIRPDTLVLLESTVCPGTTEEVVLPILERSGLRAGTDVFLAFSPERVDPGNRRFHTKNTPKIIGGYTGRCTELAAAFYGRIVDSVVKTRGTREAEMAKLLENTYRQVNIALVNELSRFCHALDIDVWDVVSAAGTKPFGFQPFRPGVGVGGHCIPVDPSYLGHGVRTKLGMPFRFVELANEINGDMPRYVAQRAQNILNDDGLAINGAEVLLLGIAYKPDVSDHRETPAAPLARHLRDLGARLTYHDPLVEEWSVPSVDLRRATDLYAAAAAADLVVLLQPHRSYDTDALVQTSKRLFDTCGATAGDSNHRL</sequence>
<dbReference type="AlphaFoldDB" id="A0A8J3FEE0"/>
<evidence type="ECO:0000313" key="6">
    <source>
        <dbReference type="EMBL" id="GGK16416.1"/>
    </source>
</evidence>
<dbReference type="Proteomes" id="UP000662200">
    <property type="component" value="Unassembled WGS sequence"/>
</dbReference>
<dbReference type="Gene3D" id="3.40.50.720">
    <property type="entry name" value="NAD(P)-binding Rossmann-like Domain"/>
    <property type="match status" value="2"/>
</dbReference>
<dbReference type="PIRSF" id="PIRSF500136">
    <property type="entry name" value="UDP_ManNAc_DH"/>
    <property type="match status" value="1"/>
</dbReference>
<evidence type="ECO:0000256" key="1">
    <source>
        <dbReference type="ARBA" id="ARBA00023002"/>
    </source>
</evidence>
<dbReference type="GO" id="GO:0016628">
    <property type="term" value="F:oxidoreductase activity, acting on the CH-CH group of donors, NAD or NADP as acceptor"/>
    <property type="evidence" value="ECO:0007669"/>
    <property type="project" value="InterPro"/>
</dbReference>
<dbReference type="SMART" id="SM00984">
    <property type="entry name" value="UDPG_MGDP_dh_C"/>
    <property type="match status" value="1"/>
</dbReference>
<dbReference type="RefSeq" id="WP_189112652.1">
    <property type="nucleotide sequence ID" value="NZ_BMQC01000002.1"/>
</dbReference>
<feature type="domain" description="UDP-glucose/GDP-mannose dehydrogenase C-terminal" evidence="5">
    <location>
        <begin position="318"/>
        <end position="413"/>
    </location>
</feature>
<evidence type="ECO:0000259" key="5">
    <source>
        <dbReference type="SMART" id="SM00984"/>
    </source>
</evidence>
<comment type="similarity">
    <text evidence="3">Belongs to the UDP-glucose/GDP-mannose dehydrogenase family.</text>
</comment>
<name>A0A8J3FEE0_9ACTN</name>
<dbReference type="Pfam" id="PF03721">
    <property type="entry name" value="UDPG_MGDP_dh_N"/>
    <property type="match status" value="1"/>
</dbReference>
<evidence type="ECO:0000256" key="4">
    <source>
        <dbReference type="SAM" id="SignalP"/>
    </source>
</evidence>
<keyword evidence="2" id="KW-0520">NAD</keyword>
<dbReference type="InterPro" id="IPR036291">
    <property type="entry name" value="NAD(P)-bd_dom_sf"/>
</dbReference>
<organism evidence="6 7">
    <name type="scientific">Pilimelia terevasa</name>
    <dbReference type="NCBI Taxonomy" id="53372"/>
    <lineage>
        <taxon>Bacteria</taxon>
        <taxon>Bacillati</taxon>
        <taxon>Actinomycetota</taxon>
        <taxon>Actinomycetes</taxon>
        <taxon>Micromonosporales</taxon>
        <taxon>Micromonosporaceae</taxon>
        <taxon>Pilimelia</taxon>
    </lineage>
</organism>
<gene>
    <name evidence="6" type="ORF">GCM10010124_06270</name>
</gene>
<evidence type="ECO:0000256" key="2">
    <source>
        <dbReference type="ARBA" id="ARBA00023027"/>
    </source>
</evidence>
<dbReference type="EMBL" id="BMQC01000002">
    <property type="protein sequence ID" value="GGK16416.1"/>
    <property type="molecule type" value="Genomic_DNA"/>
</dbReference>
<dbReference type="InterPro" id="IPR036220">
    <property type="entry name" value="UDP-Glc/GDP-Man_DH_C_sf"/>
</dbReference>
<proteinExistence type="inferred from homology"/>
<dbReference type="Pfam" id="PF03720">
    <property type="entry name" value="UDPG_MGDP_dh_C"/>
    <property type="match status" value="1"/>
</dbReference>
<dbReference type="SUPFAM" id="SSF48179">
    <property type="entry name" value="6-phosphogluconate dehydrogenase C-terminal domain-like"/>
    <property type="match status" value="1"/>
</dbReference>
<keyword evidence="7" id="KW-1185">Reference proteome</keyword>
<evidence type="ECO:0000256" key="3">
    <source>
        <dbReference type="PIRNR" id="PIRNR000124"/>
    </source>
</evidence>
<dbReference type="NCBIfam" id="TIGR03026">
    <property type="entry name" value="NDP-sugDHase"/>
    <property type="match status" value="1"/>
</dbReference>
<dbReference type="PIRSF" id="PIRSF000124">
    <property type="entry name" value="UDPglc_GDPman_dh"/>
    <property type="match status" value="1"/>
</dbReference>
<dbReference type="InterPro" id="IPR014026">
    <property type="entry name" value="UDP-Glc/GDP-Man_DH_dimer"/>
</dbReference>
<dbReference type="SUPFAM" id="SSF51735">
    <property type="entry name" value="NAD(P)-binding Rossmann-fold domains"/>
    <property type="match status" value="1"/>
</dbReference>
<dbReference type="PANTHER" id="PTHR43491:SF1">
    <property type="entry name" value="UDP-N-ACETYL-D-MANNOSAMINE DEHYDROGENASE"/>
    <property type="match status" value="1"/>
</dbReference>
<dbReference type="InterPro" id="IPR028359">
    <property type="entry name" value="UDP_ManNAc/GlcNAc_DH"/>
</dbReference>
<dbReference type="InterPro" id="IPR014027">
    <property type="entry name" value="UDP-Glc/GDP-Man_DH_C"/>
</dbReference>
<evidence type="ECO:0000313" key="7">
    <source>
        <dbReference type="Proteomes" id="UP000662200"/>
    </source>
</evidence>
<feature type="signal peptide" evidence="4">
    <location>
        <begin position="1"/>
        <end position="20"/>
    </location>
</feature>
<dbReference type="InterPro" id="IPR001732">
    <property type="entry name" value="UDP-Glc/GDP-Man_DH_N"/>
</dbReference>
<dbReference type="GO" id="GO:0051287">
    <property type="term" value="F:NAD binding"/>
    <property type="evidence" value="ECO:0007669"/>
    <property type="project" value="InterPro"/>
</dbReference>
<accession>A0A8J3FEE0</accession>
<dbReference type="InterPro" id="IPR017476">
    <property type="entry name" value="UDP-Glc/GDP-Man"/>
</dbReference>
<dbReference type="Pfam" id="PF00984">
    <property type="entry name" value="UDPG_MGDP_dh"/>
    <property type="match status" value="1"/>
</dbReference>
<protein>
    <submittedName>
        <fullName evidence="6">UDP-N-acetyl-D-glucosamine dehydrogenase</fullName>
    </submittedName>
</protein>
<keyword evidence="4" id="KW-0732">Signal</keyword>
<dbReference type="PANTHER" id="PTHR43491">
    <property type="entry name" value="UDP-N-ACETYL-D-MANNOSAMINE DEHYDROGENASE"/>
    <property type="match status" value="1"/>
</dbReference>
<dbReference type="SUPFAM" id="SSF52413">
    <property type="entry name" value="UDP-glucose/GDP-mannose dehydrogenase C-terminal domain"/>
    <property type="match status" value="1"/>
</dbReference>
<dbReference type="GO" id="GO:0016616">
    <property type="term" value="F:oxidoreductase activity, acting on the CH-OH group of donors, NAD or NADP as acceptor"/>
    <property type="evidence" value="ECO:0007669"/>
    <property type="project" value="InterPro"/>
</dbReference>
<reference evidence="6" key="1">
    <citation type="journal article" date="2014" name="Int. J. Syst. Evol. Microbiol.">
        <title>Complete genome sequence of Corynebacterium casei LMG S-19264T (=DSM 44701T), isolated from a smear-ripened cheese.</title>
        <authorList>
            <consortium name="US DOE Joint Genome Institute (JGI-PGF)"/>
            <person name="Walter F."/>
            <person name="Albersmeier A."/>
            <person name="Kalinowski J."/>
            <person name="Ruckert C."/>
        </authorList>
    </citation>
    <scope>NUCLEOTIDE SEQUENCE</scope>
    <source>
        <strain evidence="6">JCM 3091</strain>
    </source>
</reference>
<reference evidence="6" key="2">
    <citation type="submission" date="2020-09" db="EMBL/GenBank/DDBJ databases">
        <authorList>
            <person name="Sun Q."/>
            <person name="Ohkuma M."/>
        </authorList>
    </citation>
    <scope>NUCLEOTIDE SEQUENCE</scope>
    <source>
        <strain evidence="6">JCM 3091</strain>
    </source>
</reference>
<comment type="caution">
    <text evidence="6">The sequence shown here is derived from an EMBL/GenBank/DDBJ whole genome shotgun (WGS) entry which is preliminary data.</text>
</comment>
<feature type="chain" id="PRO_5035190062" evidence="4">
    <location>
        <begin position="21"/>
        <end position="419"/>
    </location>
</feature>
<dbReference type="GO" id="GO:0000271">
    <property type="term" value="P:polysaccharide biosynthetic process"/>
    <property type="evidence" value="ECO:0007669"/>
    <property type="project" value="InterPro"/>
</dbReference>
<dbReference type="InterPro" id="IPR008927">
    <property type="entry name" value="6-PGluconate_DH-like_C_sf"/>
</dbReference>